<comment type="subunit">
    <text evidence="7">Monomer.</text>
</comment>
<evidence type="ECO:0000256" key="5">
    <source>
        <dbReference type="ARBA" id="ARBA00023141"/>
    </source>
</evidence>
<dbReference type="GO" id="GO:0003866">
    <property type="term" value="F:3-phosphoshikimate 1-carboxyvinyltransferase activity"/>
    <property type="evidence" value="ECO:0007669"/>
    <property type="project" value="UniProtKB-UniRule"/>
</dbReference>
<feature type="binding site" evidence="7">
    <location>
        <position position="166"/>
    </location>
    <ligand>
        <name>3-phosphoshikimate</name>
        <dbReference type="ChEBI" id="CHEBI:145989"/>
    </ligand>
</feature>
<name>A0A6M6BI19_9BACT</name>
<feature type="binding site" evidence="7">
    <location>
        <position position="44"/>
    </location>
    <ligand>
        <name>3-phosphoshikimate</name>
        <dbReference type="ChEBI" id="CHEBI:145989"/>
    </ligand>
</feature>
<feature type="binding site" evidence="7">
    <location>
        <position position="168"/>
    </location>
    <ligand>
        <name>phosphoenolpyruvate</name>
        <dbReference type="ChEBI" id="CHEBI:58702"/>
    </ligand>
</feature>
<feature type="active site" description="Proton acceptor" evidence="7">
    <location>
        <position position="311"/>
    </location>
</feature>
<comment type="similarity">
    <text evidence="2 7">Belongs to the EPSP synthase family.</text>
</comment>
<dbReference type="Pfam" id="PF00275">
    <property type="entry name" value="EPSP_synthase"/>
    <property type="match status" value="1"/>
</dbReference>
<feature type="binding site" evidence="7">
    <location>
        <position position="87"/>
    </location>
    <ligand>
        <name>phosphoenolpyruvate</name>
        <dbReference type="ChEBI" id="CHEBI:58702"/>
    </ligand>
</feature>
<dbReference type="PANTHER" id="PTHR21090:SF5">
    <property type="entry name" value="PENTAFUNCTIONAL AROM POLYPEPTIDE"/>
    <property type="match status" value="1"/>
</dbReference>
<feature type="binding site" evidence="7">
    <location>
        <position position="40"/>
    </location>
    <ligand>
        <name>3-phosphoshikimate</name>
        <dbReference type="ChEBI" id="CHEBI:145989"/>
    </ligand>
</feature>
<dbReference type="AlphaFoldDB" id="A0A6M6BI19"/>
<dbReference type="HAMAP" id="MF_00210">
    <property type="entry name" value="EPSP_synth"/>
    <property type="match status" value="1"/>
</dbReference>
<gene>
    <name evidence="7" type="primary">aroA</name>
    <name evidence="9" type="ORF">HMJ29_12130</name>
</gene>
<feature type="binding site" evidence="7">
    <location>
        <position position="342"/>
    </location>
    <ligand>
        <name>phosphoenolpyruvate</name>
        <dbReference type="ChEBI" id="CHEBI:58702"/>
    </ligand>
</feature>
<accession>A0A6M6BI19</accession>
<dbReference type="Gene3D" id="3.65.10.10">
    <property type="entry name" value="Enolpyruvate transferase domain"/>
    <property type="match status" value="4"/>
</dbReference>
<dbReference type="GO" id="GO:0008652">
    <property type="term" value="P:amino acid biosynthetic process"/>
    <property type="evidence" value="ECO:0007669"/>
    <property type="project" value="UniProtKB-KW"/>
</dbReference>
<dbReference type="PIRSF" id="PIRSF000505">
    <property type="entry name" value="EPSPS"/>
    <property type="match status" value="1"/>
</dbReference>
<dbReference type="InterPro" id="IPR001986">
    <property type="entry name" value="Enolpyruvate_Tfrase_dom"/>
</dbReference>
<dbReference type="CDD" id="cd01556">
    <property type="entry name" value="EPSP_synthase"/>
    <property type="match status" value="1"/>
</dbReference>
<feature type="binding site" evidence="7">
    <location>
        <position position="410"/>
    </location>
    <ligand>
        <name>phosphoenolpyruvate</name>
        <dbReference type="ChEBI" id="CHEBI:58702"/>
    </ligand>
</feature>
<feature type="binding site" evidence="7">
    <location>
        <position position="338"/>
    </location>
    <ligand>
        <name>3-phosphoshikimate</name>
        <dbReference type="ChEBI" id="CHEBI:145989"/>
    </ligand>
</feature>
<dbReference type="RefSeq" id="WP_171591745.1">
    <property type="nucleotide sequence ID" value="NZ_CP053538.1"/>
</dbReference>
<keyword evidence="5 7" id="KW-0057">Aromatic amino acid biosynthesis</keyword>
<evidence type="ECO:0000256" key="4">
    <source>
        <dbReference type="ARBA" id="ARBA00022679"/>
    </source>
</evidence>
<dbReference type="SUPFAM" id="SSF55205">
    <property type="entry name" value="EPT/RTPC-like"/>
    <property type="match status" value="1"/>
</dbReference>
<evidence type="ECO:0000256" key="3">
    <source>
        <dbReference type="ARBA" id="ARBA00022605"/>
    </source>
</evidence>
<comment type="subcellular location">
    <subcellularLocation>
        <location evidence="7">Cytoplasm</location>
    </subcellularLocation>
</comment>
<dbReference type="EC" id="2.5.1.19" evidence="7"/>
<feature type="binding site" evidence="7">
    <location>
        <position position="167"/>
    </location>
    <ligand>
        <name>3-phosphoshikimate</name>
        <dbReference type="ChEBI" id="CHEBI:145989"/>
    </ligand>
</feature>
<keyword evidence="4 7" id="KW-0808">Transferase</keyword>
<reference evidence="9 10" key="1">
    <citation type="submission" date="2020-05" db="EMBL/GenBank/DDBJ databases">
        <title>Complete genome sequence of Hymenobacter sp. TS19 in Coasted Sand Dune.</title>
        <authorList>
            <person name="Lee J.-H."/>
            <person name="Jung J.-H."/>
            <person name="Jeong S."/>
            <person name="Zhao L."/>
            <person name="Kim M.-K."/>
            <person name="Seo H.-S."/>
            <person name="Lim S."/>
        </authorList>
    </citation>
    <scope>NUCLEOTIDE SEQUENCE [LARGE SCALE GENOMIC DNA]</scope>
    <source>
        <strain evidence="9 10">TS19</strain>
    </source>
</reference>
<dbReference type="InterPro" id="IPR006264">
    <property type="entry name" value="EPSP_synthase"/>
</dbReference>
<keyword evidence="10" id="KW-1185">Reference proteome</keyword>
<proteinExistence type="inferred from homology"/>
<feature type="domain" description="Enolpyruvate transferase" evidence="8">
    <location>
        <begin position="74"/>
        <end position="419"/>
    </location>
</feature>
<dbReference type="GO" id="GO:0005737">
    <property type="term" value="C:cytoplasm"/>
    <property type="evidence" value="ECO:0007669"/>
    <property type="project" value="UniProtKB-SubCell"/>
</dbReference>
<feature type="binding site" evidence="7">
    <location>
        <position position="194"/>
    </location>
    <ligand>
        <name>3-phosphoshikimate</name>
        <dbReference type="ChEBI" id="CHEBI:145989"/>
    </ligand>
</feature>
<keyword evidence="3 7" id="KW-0028">Amino-acid biosynthesis</keyword>
<dbReference type="GO" id="GO:0009423">
    <property type="term" value="P:chorismate biosynthetic process"/>
    <property type="evidence" value="ECO:0007669"/>
    <property type="project" value="UniProtKB-UniRule"/>
</dbReference>
<feature type="binding site" evidence="7">
    <location>
        <position position="168"/>
    </location>
    <ligand>
        <name>3-phosphoshikimate</name>
        <dbReference type="ChEBI" id="CHEBI:145989"/>
    </ligand>
</feature>
<organism evidence="9 10">
    <name type="scientific">Hymenobacter taeanensis</name>
    <dbReference type="NCBI Taxonomy" id="2735321"/>
    <lineage>
        <taxon>Bacteria</taxon>
        <taxon>Pseudomonadati</taxon>
        <taxon>Bacteroidota</taxon>
        <taxon>Cytophagia</taxon>
        <taxon>Cytophagales</taxon>
        <taxon>Hymenobacteraceae</taxon>
        <taxon>Hymenobacter</taxon>
    </lineage>
</organism>
<evidence type="ECO:0000256" key="6">
    <source>
        <dbReference type="ARBA" id="ARBA00044633"/>
    </source>
</evidence>
<feature type="binding site" evidence="7">
    <location>
        <position position="39"/>
    </location>
    <ligand>
        <name>3-phosphoshikimate</name>
        <dbReference type="ChEBI" id="CHEBI:145989"/>
    </ligand>
</feature>
<dbReference type="EMBL" id="CP053538">
    <property type="protein sequence ID" value="QJX47650.1"/>
    <property type="molecule type" value="Genomic_DNA"/>
</dbReference>
<evidence type="ECO:0000256" key="2">
    <source>
        <dbReference type="ARBA" id="ARBA00009948"/>
    </source>
</evidence>
<comment type="caution">
    <text evidence="7">Lacks conserved residue(s) required for the propagation of feature annotation.</text>
</comment>
<evidence type="ECO:0000259" key="8">
    <source>
        <dbReference type="Pfam" id="PF00275"/>
    </source>
</evidence>
<dbReference type="KEGG" id="hts:HMJ29_12130"/>
<protein>
    <recommendedName>
        <fullName evidence="7">3-phosphoshikimate 1-carboxyvinyltransferase</fullName>
        <ecNumber evidence="7">2.5.1.19</ecNumber>
    </recommendedName>
    <alternativeName>
        <fullName evidence="7">5-enolpyruvylshikimate-3-phosphate synthase</fullName>
        <shortName evidence="7">EPSP synthase</shortName>
        <shortName evidence="7">EPSPS</shortName>
    </alternativeName>
</protein>
<comment type="function">
    <text evidence="7">Catalyzes the transfer of the enolpyruvyl moiety of phosphoenolpyruvate (PEP) to the 5-hydroxyl of shikimate-3-phosphate (S3P) to produce enolpyruvyl shikimate-3-phosphate and inorganic phosphate.</text>
</comment>
<dbReference type="UniPathway" id="UPA00053">
    <property type="reaction ID" value="UER00089"/>
</dbReference>
<dbReference type="GO" id="GO:0009073">
    <property type="term" value="P:aromatic amino acid family biosynthetic process"/>
    <property type="evidence" value="ECO:0007669"/>
    <property type="project" value="UniProtKB-KW"/>
</dbReference>
<comment type="catalytic activity">
    <reaction evidence="6">
        <text>3-phosphoshikimate + phosphoenolpyruvate = 5-O-(1-carboxyvinyl)-3-phosphoshikimate + phosphate</text>
        <dbReference type="Rhea" id="RHEA:21256"/>
        <dbReference type="ChEBI" id="CHEBI:43474"/>
        <dbReference type="ChEBI" id="CHEBI:57701"/>
        <dbReference type="ChEBI" id="CHEBI:58702"/>
        <dbReference type="ChEBI" id="CHEBI:145989"/>
        <dbReference type="EC" id="2.5.1.19"/>
    </reaction>
    <physiologicalReaction direction="left-to-right" evidence="6">
        <dbReference type="Rhea" id="RHEA:21257"/>
    </physiologicalReaction>
</comment>
<sequence length="426" mass="46172">MRCVAALLRAVTTSAINTSISLSWAGEPLRGTAQLPASKSESNRALIIRALAGGGQLDNLSDANDTQLMQRLLANPEATAFDAEDAGTVMRFLTAYLAMTGRQTELTGTARMKERPIGILVDALQELGARIEYLGQAGYPPLRLLGRTPQPATDEFTELTVRGDISSQYISALLMVGPMLASGLRIWLTGKVGSRPYIRMTQALMQHFGAQCRDLGEVLEVRPQAYQPTDYTVEGDWSAASYWYALVALAPAGSHITLPDLRRHSWQGDQAIVDIMAKLGVNTEFLAGESVRLTQTGNTEEFTQDFTDCPDLAQTVAVVAAALGVPVVMTGLESLRIKETDRIVALQQELAKFGGALTDEGEGRFRASSEGFQVSGQSVATYHDHRMAMAFAPLAMRGPLTIEAPQVVRKSYPQFWAELEKAGFSV</sequence>
<comment type="pathway">
    <text evidence="1 7">Metabolic intermediate biosynthesis; chorismate biosynthesis; chorismate from D-erythrose 4-phosphate and phosphoenolpyruvate: step 6/7.</text>
</comment>
<feature type="binding site" evidence="7">
    <location>
        <position position="39"/>
    </location>
    <ligand>
        <name>phosphoenolpyruvate</name>
        <dbReference type="ChEBI" id="CHEBI:58702"/>
    </ligand>
</feature>
<evidence type="ECO:0000313" key="9">
    <source>
        <dbReference type="EMBL" id="QJX47650.1"/>
    </source>
</evidence>
<dbReference type="InterPro" id="IPR036968">
    <property type="entry name" value="Enolpyruvate_Tfrase_sf"/>
</dbReference>
<dbReference type="Proteomes" id="UP000501623">
    <property type="component" value="Chromosome"/>
</dbReference>
<feature type="binding site" evidence="7">
    <location>
        <position position="311"/>
    </location>
    <ligand>
        <name>3-phosphoshikimate</name>
        <dbReference type="ChEBI" id="CHEBI:145989"/>
    </ligand>
</feature>
<keyword evidence="7" id="KW-0963">Cytoplasm</keyword>
<feature type="binding site" evidence="7">
    <location>
        <position position="115"/>
    </location>
    <ligand>
        <name>phosphoenolpyruvate</name>
        <dbReference type="ChEBI" id="CHEBI:58702"/>
    </ligand>
</feature>
<evidence type="ECO:0000313" key="10">
    <source>
        <dbReference type="Proteomes" id="UP000501623"/>
    </source>
</evidence>
<evidence type="ECO:0000256" key="1">
    <source>
        <dbReference type="ARBA" id="ARBA00004811"/>
    </source>
</evidence>
<dbReference type="InterPro" id="IPR023193">
    <property type="entry name" value="EPSP_synthase_CS"/>
</dbReference>
<dbReference type="PROSITE" id="PS00885">
    <property type="entry name" value="EPSP_SYNTHASE_2"/>
    <property type="match status" value="1"/>
</dbReference>
<evidence type="ECO:0000256" key="7">
    <source>
        <dbReference type="HAMAP-Rule" id="MF_00210"/>
    </source>
</evidence>
<dbReference type="PANTHER" id="PTHR21090">
    <property type="entry name" value="AROM/DEHYDROQUINATE SYNTHASE"/>
    <property type="match status" value="1"/>
</dbReference>
<feature type="binding site" evidence="7">
    <location>
        <position position="386"/>
    </location>
    <ligand>
        <name>phosphoenolpyruvate</name>
        <dbReference type="ChEBI" id="CHEBI:58702"/>
    </ligand>
</feature>
<dbReference type="InterPro" id="IPR013792">
    <property type="entry name" value="RNA3'P_cycl/enolpyr_Trfase_a/b"/>
</dbReference>